<comment type="pathway">
    <text evidence="3">Secondary metabolite biosynthesis; terpenoid biosynthesis.</text>
</comment>
<dbReference type="InterPro" id="IPR050121">
    <property type="entry name" value="Cytochrome_P450_monoxygenase"/>
</dbReference>
<keyword evidence="12 14" id="KW-0472">Membrane</keyword>
<gene>
    <name evidence="15" type="ORF">B0H16DRAFT_1793038</name>
</gene>
<evidence type="ECO:0000256" key="13">
    <source>
        <dbReference type="PIRSR" id="PIRSR602401-1"/>
    </source>
</evidence>
<dbReference type="GO" id="GO:0020037">
    <property type="term" value="F:heme binding"/>
    <property type="evidence" value="ECO:0007669"/>
    <property type="project" value="InterPro"/>
</dbReference>
<dbReference type="PRINTS" id="PR00463">
    <property type="entry name" value="EP450I"/>
</dbReference>
<dbReference type="PANTHER" id="PTHR24305">
    <property type="entry name" value="CYTOCHROME P450"/>
    <property type="match status" value="1"/>
</dbReference>
<dbReference type="EMBL" id="JARKIB010000024">
    <property type="protein sequence ID" value="KAJ7766107.1"/>
    <property type="molecule type" value="Genomic_DNA"/>
</dbReference>
<evidence type="ECO:0000256" key="1">
    <source>
        <dbReference type="ARBA" id="ARBA00001971"/>
    </source>
</evidence>
<feature type="binding site" description="axial binding residue" evidence="13">
    <location>
        <position position="465"/>
    </location>
    <ligand>
        <name>heme</name>
        <dbReference type="ChEBI" id="CHEBI:30413"/>
    </ligand>
    <ligandPart>
        <name>Fe</name>
        <dbReference type="ChEBI" id="CHEBI:18248"/>
    </ligandPart>
</feature>
<evidence type="ECO:0000256" key="7">
    <source>
        <dbReference type="ARBA" id="ARBA00022723"/>
    </source>
</evidence>
<keyword evidence="16" id="KW-1185">Reference proteome</keyword>
<evidence type="ECO:0000256" key="4">
    <source>
        <dbReference type="ARBA" id="ARBA00010617"/>
    </source>
</evidence>
<dbReference type="Pfam" id="PF00067">
    <property type="entry name" value="p450"/>
    <property type="match status" value="1"/>
</dbReference>
<dbReference type="GO" id="GO:0005506">
    <property type="term" value="F:iron ion binding"/>
    <property type="evidence" value="ECO:0007669"/>
    <property type="project" value="InterPro"/>
</dbReference>
<keyword evidence="11" id="KW-0503">Monooxygenase</keyword>
<dbReference type="InterPro" id="IPR001128">
    <property type="entry name" value="Cyt_P450"/>
</dbReference>
<dbReference type="Proteomes" id="UP001215598">
    <property type="component" value="Unassembled WGS sequence"/>
</dbReference>
<proteinExistence type="inferred from homology"/>
<accession>A0AAD7JJF3</accession>
<evidence type="ECO:0000256" key="10">
    <source>
        <dbReference type="ARBA" id="ARBA00023004"/>
    </source>
</evidence>
<evidence type="ECO:0000256" key="12">
    <source>
        <dbReference type="ARBA" id="ARBA00023136"/>
    </source>
</evidence>
<dbReference type="GO" id="GO:0016705">
    <property type="term" value="F:oxidoreductase activity, acting on paired donors, with incorporation or reduction of molecular oxygen"/>
    <property type="evidence" value="ECO:0007669"/>
    <property type="project" value="InterPro"/>
</dbReference>
<evidence type="ECO:0000256" key="3">
    <source>
        <dbReference type="ARBA" id="ARBA00004721"/>
    </source>
</evidence>
<organism evidence="15 16">
    <name type="scientific">Mycena metata</name>
    <dbReference type="NCBI Taxonomy" id="1033252"/>
    <lineage>
        <taxon>Eukaryota</taxon>
        <taxon>Fungi</taxon>
        <taxon>Dikarya</taxon>
        <taxon>Basidiomycota</taxon>
        <taxon>Agaricomycotina</taxon>
        <taxon>Agaricomycetes</taxon>
        <taxon>Agaricomycetidae</taxon>
        <taxon>Agaricales</taxon>
        <taxon>Marasmiineae</taxon>
        <taxon>Mycenaceae</taxon>
        <taxon>Mycena</taxon>
    </lineage>
</organism>
<sequence length="523" mass="57397">MSPFPVHSLWFSIALIPATALPVLLIYTIFRPSTIRNIPGPPSQSWIFGNTLQLLLPTQYGDYEFRWLKSYGPVYRLKNCFGDRLMVADPAALNCIVNSPHFKPSPMQENMFEILFGRESLSCVSVQEHKALRAALNVGFSAVAVRSYQSIFEKAAARLTEELENSSSTSTIDICPLLGFAMLSTIGEAVLGQSPEELGEELIRNNFEIVAVAASQSRQQILAEAIASHLPTWLFRAVARLPTGTFKTVRDAKRLAYELGNRIVQEKLVAAKEGLDTDSDVFGVLLNLNASSTTRTGLPGNVVAAQTAVFMIAGQETTANTITLGLRALARLPEFQAELRSEITAKAGNAPYDGMPLLNAFIKESLRMFPVVPIDDRCAREDTVIPLSEKITLSTGEEISQIHVEKGQVVSVAIAAFQRLESRWGEDAHEFNPNRWLQGSSAYKGAEGLGPYANLMSFLGGPHVCLGWRFAVLEMQVFICELVRQFSFALPEDDNVRVRLATTLHTVMASGQTGSPMIVSRVS</sequence>
<evidence type="ECO:0000313" key="16">
    <source>
        <dbReference type="Proteomes" id="UP001215598"/>
    </source>
</evidence>
<comment type="caution">
    <text evidence="15">The sequence shown here is derived from an EMBL/GenBank/DDBJ whole genome shotgun (WGS) entry which is preliminary data.</text>
</comment>
<evidence type="ECO:0000256" key="5">
    <source>
        <dbReference type="ARBA" id="ARBA00022617"/>
    </source>
</evidence>
<keyword evidence="9" id="KW-0560">Oxidoreductase</keyword>
<keyword evidence="7 13" id="KW-0479">Metal-binding</keyword>
<dbReference type="Gene3D" id="1.10.630.10">
    <property type="entry name" value="Cytochrome P450"/>
    <property type="match status" value="1"/>
</dbReference>
<keyword evidence="5 13" id="KW-0349">Heme</keyword>
<keyword evidence="8 14" id="KW-1133">Transmembrane helix</keyword>
<dbReference type="InterPro" id="IPR036396">
    <property type="entry name" value="Cyt_P450_sf"/>
</dbReference>
<evidence type="ECO:0000256" key="6">
    <source>
        <dbReference type="ARBA" id="ARBA00022692"/>
    </source>
</evidence>
<dbReference type="PANTHER" id="PTHR24305:SF166">
    <property type="entry name" value="CYTOCHROME P450 12A4, MITOCHONDRIAL-RELATED"/>
    <property type="match status" value="1"/>
</dbReference>
<comment type="similarity">
    <text evidence="4">Belongs to the cytochrome P450 family.</text>
</comment>
<protein>
    <submittedName>
        <fullName evidence="15">Cytochrome P450</fullName>
    </submittedName>
</protein>
<reference evidence="15" key="1">
    <citation type="submission" date="2023-03" db="EMBL/GenBank/DDBJ databases">
        <title>Massive genome expansion in bonnet fungi (Mycena s.s.) driven by repeated elements and novel gene families across ecological guilds.</title>
        <authorList>
            <consortium name="Lawrence Berkeley National Laboratory"/>
            <person name="Harder C.B."/>
            <person name="Miyauchi S."/>
            <person name="Viragh M."/>
            <person name="Kuo A."/>
            <person name="Thoen E."/>
            <person name="Andreopoulos B."/>
            <person name="Lu D."/>
            <person name="Skrede I."/>
            <person name="Drula E."/>
            <person name="Henrissat B."/>
            <person name="Morin E."/>
            <person name="Kohler A."/>
            <person name="Barry K."/>
            <person name="LaButti K."/>
            <person name="Morin E."/>
            <person name="Salamov A."/>
            <person name="Lipzen A."/>
            <person name="Mereny Z."/>
            <person name="Hegedus B."/>
            <person name="Baldrian P."/>
            <person name="Stursova M."/>
            <person name="Weitz H."/>
            <person name="Taylor A."/>
            <person name="Grigoriev I.V."/>
            <person name="Nagy L.G."/>
            <person name="Martin F."/>
            <person name="Kauserud H."/>
        </authorList>
    </citation>
    <scope>NUCLEOTIDE SEQUENCE</scope>
    <source>
        <strain evidence="15">CBHHK182m</strain>
    </source>
</reference>
<dbReference type="PRINTS" id="PR00385">
    <property type="entry name" value="P450"/>
</dbReference>
<dbReference type="AlphaFoldDB" id="A0AAD7JJF3"/>
<dbReference type="GO" id="GO:0004497">
    <property type="term" value="F:monooxygenase activity"/>
    <property type="evidence" value="ECO:0007669"/>
    <property type="project" value="UniProtKB-KW"/>
</dbReference>
<comment type="cofactor">
    <cofactor evidence="1 13">
        <name>heme</name>
        <dbReference type="ChEBI" id="CHEBI:30413"/>
    </cofactor>
</comment>
<evidence type="ECO:0000256" key="14">
    <source>
        <dbReference type="SAM" id="Phobius"/>
    </source>
</evidence>
<name>A0AAD7JJF3_9AGAR</name>
<dbReference type="InterPro" id="IPR002401">
    <property type="entry name" value="Cyt_P450_E_grp-I"/>
</dbReference>
<comment type="subcellular location">
    <subcellularLocation>
        <location evidence="2">Membrane</location>
    </subcellularLocation>
</comment>
<evidence type="ECO:0000256" key="2">
    <source>
        <dbReference type="ARBA" id="ARBA00004370"/>
    </source>
</evidence>
<feature type="transmembrane region" description="Helical" evidence="14">
    <location>
        <begin position="6"/>
        <end position="30"/>
    </location>
</feature>
<dbReference type="SUPFAM" id="SSF48264">
    <property type="entry name" value="Cytochrome P450"/>
    <property type="match status" value="1"/>
</dbReference>
<evidence type="ECO:0000313" key="15">
    <source>
        <dbReference type="EMBL" id="KAJ7766107.1"/>
    </source>
</evidence>
<evidence type="ECO:0000256" key="8">
    <source>
        <dbReference type="ARBA" id="ARBA00022989"/>
    </source>
</evidence>
<dbReference type="GO" id="GO:0016020">
    <property type="term" value="C:membrane"/>
    <property type="evidence" value="ECO:0007669"/>
    <property type="project" value="UniProtKB-SubCell"/>
</dbReference>
<evidence type="ECO:0000256" key="11">
    <source>
        <dbReference type="ARBA" id="ARBA00023033"/>
    </source>
</evidence>
<evidence type="ECO:0000256" key="9">
    <source>
        <dbReference type="ARBA" id="ARBA00023002"/>
    </source>
</evidence>
<keyword evidence="10 13" id="KW-0408">Iron</keyword>
<keyword evidence="6 14" id="KW-0812">Transmembrane</keyword>